<gene>
    <name evidence="3" type="ORF">EBB54_27110</name>
    <name evidence="2" type="ORF">FMM80_12145</name>
</gene>
<dbReference type="eggNOG" id="ENOG5033TTW">
    <property type="taxonomic scope" value="Bacteria"/>
</dbReference>
<keyword evidence="4" id="KW-1185">Reference proteome</keyword>
<keyword evidence="1" id="KW-0175">Coiled coil</keyword>
<dbReference type="RefSeq" id="WP_004074665.1">
    <property type="nucleotide sequence ID" value="NZ_CASCYM010000026.1"/>
</dbReference>
<reference evidence="2 5" key="2">
    <citation type="submission" date="2019-07" db="EMBL/GenBank/DDBJ databases">
        <title>Draft genome sequences of 15 bacterial species constituting the stable defined intestinal microbiota of the GM15 gnotobiotic mouse model.</title>
        <authorList>
            <person name="Elie C."/>
            <person name="Mathieu A."/>
            <person name="Saliou A."/>
            <person name="Darnaud M."/>
            <person name="Leulier F."/>
            <person name="Tamellini A."/>
        </authorList>
    </citation>
    <scope>NUCLEOTIDE SEQUENCE [LARGE SCALE GENOMIC DNA]</scope>
    <source>
        <strain evidence="5">ASF 502</strain>
        <strain evidence="2">MD300</strain>
    </source>
</reference>
<dbReference type="EMBL" id="RHJS01000002">
    <property type="protein sequence ID" value="RRK35547.1"/>
    <property type="molecule type" value="Genomic_DNA"/>
</dbReference>
<name>N2APZ4_9FIRM</name>
<accession>A0A426DRN9</accession>
<organism evidence="3 4">
    <name type="scientific">Schaedlerella arabinosiphila</name>
    <dbReference type="NCBI Taxonomy" id="2044587"/>
    <lineage>
        <taxon>Bacteria</taxon>
        <taxon>Bacillati</taxon>
        <taxon>Bacillota</taxon>
        <taxon>Clostridia</taxon>
        <taxon>Lachnospirales</taxon>
        <taxon>Lachnospiraceae</taxon>
        <taxon>Schaedlerella</taxon>
    </lineage>
</organism>
<evidence type="ECO:0000313" key="5">
    <source>
        <dbReference type="Proteomes" id="UP000474104"/>
    </source>
</evidence>
<comment type="caution">
    <text evidence="3">The sequence shown here is derived from an EMBL/GenBank/DDBJ whole genome shotgun (WGS) entry which is preliminary data.</text>
</comment>
<evidence type="ECO:0000313" key="2">
    <source>
        <dbReference type="EMBL" id="NDO69384.1"/>
    </source>
</evidence>
<sequence>MRERLNKLFKRTLKPVGLPRGCKELDFGAMFCHASKHVGIRPVTYEFPQRIYEFSKSLDEEIDTFLASVDCDRYNENYFDPVINITCNLGITDIDRQAQAHKRACLGIREIQNVELQRLRLEKQEVEVQIEKNRREEM</sequence>
<dbReference type="AlphaFoldDB" id="N2APZ4"/>
<dbReference type="STRING" id="2044587.C824_00995"/>
<feature type="coiled-coil region" evidence="1">
    <location>
        <begin position="109"/>
        <end position="136"/>
    </location>
</feature>
<dbReference type="HOGENOM" id="CLU_1851700_0_0_9"/>
<dbReference type="EMBL" id="VIRB01000073">
    <property type="protein sequence ID" value="NDO69384.1"/>
    <property type="molecule type" value="Genomic_DNA"/>
</dbReference>
<accession>N2APZ4</accession>
<dbReference type="Proteomes" id="UP000274920">
    <property type="component" value="Unassembled WGS sequence"/>
</dbReference>
<dbReference type="Proteomes" id="UP000474104">
    <property type="component" value="Unassembled WGS sequence"/>
</dbReference>
<evidence type="ECO:0000313" key="4">
    <source>
        <dbReference type="Proteomes" id="UP000274920"/>
    </source>
</evidence>
<reference evidence="3" key="1">
    <citation type="submission" date="2018-10" db="EMBL/GenBank/DDBJ databases">
        <title>Schaedlerella arabinophila gen. nov. sp. nov., isolated from the mouse intestinal tract and comparative analysis with the genome of the closely related altered Schaedler flora strain ASF502.</title>
        <authorList>
            <person name="Miyake S."/>
            <person name="Soh M."/>
            <person name="Seedorf H."/>
        </authorList>
    </citation>
    <scope>NUCLEOTIDE SEQUENCE [LARGE SCALE GENOMIC DNA]</scope>
    <source>
        <strain evidence="3">DSM 106076</strain>
    </source>
</reference>
<evidence type="ECO:0000256" key="1">
    <source>
        <dbReference type="SAM" id="Coils"/>
    </source>
</evidence>
<dbReference type="OrthoDB" id="9886390at2"/>
<evidence type="ECO:0000313" key="3">
    <source>
        <dbReference type="EMBL" id="RRK35547.1"/>
    </source>
</evidence>
<protein>
    <submittedName>
        <fullName evidence="3">Uncharacterized protein</fullName>
    </submittedName>
</protein>
<proteinExistence type="predicted"/>